<protein>
    <recommendedName>
        <fullName evidence="1">DNA (cytosine-5-)-methyltransferase</fullName>
        <ecNumber evidence="1">2.1.1.37</ecNumber>
    </recommendedName>
</protein>
<evidence type="ECO:0000256" key="1">
    <source>
        <dbReference type="ARBA" id="ARBA00011975"/>
    </source>
</evidence>
<evidence type="ECO:0000256" key="3">
    <source>
        <dbReference type="ARBA" id="ARBA00022679"/>
    </source>
</evidence>
<proteinExistence type="inferred from homology"/>
<gene>
    <name evidence="6" type="ORF">K469DRAFT_507539</name>
</gene>
<dbReference type="InterPro" id="IPR050390">
    <property type="entry name" value="C5-Methyltransferase"/>
</dbReference>
<keyword evidence="3 5" id="KW-0808">Transferase</keyword>
<dbReference type="PANTHER" id="PTHR10629:SF52">
    <property type="entry name" value="DNA (CYTOSINE-5)-METHYLTRANSFERASE 1"/>
    <property type="match status" value="1"/>
</dbReference>
<evidence type="ECO:0000313" key="6">
    <source>
        <dbReference type="EMBL" id="KAF2195686.1"/>
    </source>
</evidence>
<dbReference type="EC" id="2.1.1.37" evidence="1"/>
<dbReference type="Gene3D" id="3.90.120.10">
    <property type="entry name" value="DNA Methylase, subunit A, domain 2"/>
    <property type="match status" value="1"/>
</dbReference>
<dbReference type="InterPro" id="IPR029063">
    <property type="entry name" value="SAM-dependent_MTases_sf"/>
</dbReference>
<dbReference type="GO" id="GO:0005634">
    <property type="term" value="C:nucleus"/>
    <property type="evidence" value="ECO:0007669"/>
    <property type="project" value="TreeGrafter"/>
</dbReference>
<dbReference type="InterPro" id="IPR001525">
    <property type="entry name" value="C5_MeTfrase"/>
</dbReference>
<accession>A0A6A6F0M8</accession>
<keyword evidence="2 5" id="KW-0489">Methyltransferase</keyword>
<comment type="similarity">
    <text evidence="5">Belongs to the class I-like SAM-binding methyltransferase superfamily. C5-methyltransferase family.</text>
</comment>
<feature type="non-terminal residue" evidence="6">
    <location>
        <position position="1"/>
    </location>
</feature>
<dbReference type="Pfam" id="PF00145">
    <property type="entry name" value="DNA_methylase"/>
    <property type="match status" value="1"/>
</dbReference>
<keyword evidence="4 5" id="KW-0949">S-adenosyl-L-methionine</keyword>
<evidence type="ECO:0000256" key="5">
    <source>
        <dbReference type="PROSITE-ProRule" id="PRU01016"/>
    </source>
</evidence>
<reference evidence="6" key="1">
    <citation type="journal article" date="2020" name="Stud. Mycol.">
        <title>101 Dothideomycetes genomes: a test case for predicting lifestyles and emergence of pathogens.</title>
        <authorList>
            <person name="Haridas S."/>
            <person name="Albert R."/>
            <person name="Binder M."/>
            <person name="Bloem J."/>
            <person name="Labutti K."/>
            <person name="Salamov A."/>
            <person name="Andreopoulos B."/>
            <person name="Baker S."/>
            <person name="Barry K."/>
            <person name="Bills G."/>
            <person name="Bluhm B."/>
            <person name="Cannon C."/>
            <person name="Castanera R."/>
            <person name="Culley D."/>
            <person name="Daum C."/>
            <person name="Ezra D."/>
            <person name="Gonzalez J."/>
            <person name="Henrissat B."/>
            <person name="Kuo A."/>
            <person name="Liang C."/>
            <person name="Lipzen A."/>
            <person name="Lutzoni F."/>
            <person name="Magnuson J."/>
            <person name="Mondo S."/>
            <person name="Nolan M."/>
            <person name="Ohm R."/>
            <person name="Pangilinan J."/>
            <person name="Park H.-J."/>
            <person name="Ramirez L."/>
            <person name="Alfaro M."/>
            <person name="Sun H."/>
            <person name="Tritt A."/>
            <person name="Yoshinaga Y."/>
            <person name="Zwiers L.-H."/>
            <person name="Turgeon B."/>
            <person name="Goodwin S."/>
            <person name="Spatafora J."/>
            <person name="Crous P."/>
            <person name="Grigoriev I."/>
        </authorList>
    </citation>
    <scope>NUCLEOTIDE SEQUENCE</scope>
    <source>
        <strain evidence="6">CBS 207.26</strain>
    </source>
</reference>
<dbReference type="OrthoDB" id="414133at2759"/>
<sequence length="551" mass="61351">SPKTIRNGPISFPDVEENTFILNTGCTITAGDTVELRNTVSFPTGRHSGDFIRVKAIIRDAQTNEIRIRGLRMTRAKYHGPLFDWKLNEVVMRLHINEDDPRPPLEQGLEEVPVGNILRKRDCVITHLGYPALRFGKIPPQEYLGGKDRRKDYLFSYGRLVCRFVYISVHAGSNRSYEGEVRRIYRREADMNQVPQGTPGLGASRMAPINVDDGSAPITAAQHSPSNKRPAFGVKERKYTFADMFCGAGGATRGAEMAGFKVLYGLDKDPKASKAWKMNFPSATLYRMNAHSFPPPEVPTSSLKVDGMHFSSPCGYYAVCKTRPGKNDQENMEAIYVIGPLLSKLKPAIATMEQTTGLFTHKKHTRAFRMLLNDVMNAGYNVRYKIVNMAEYGVAQNRKRLLIIAARHGFPLPPFPSPTHGVPGTGLKRLFTVWDAFAPLRNDPRTDDPHHNPGDLLQKFEQPYDPKQKLLNCITGSGGDNNHHFSGTRDQTVRELSLCQGFPISHHFYGGRTAGLLQVGNAFAPTMAQIMFGGCLKVLKAFHHGLIGAED</sequence>
<dbReference type="PANTHER" id="PTHR10629">
    <property type="entry name" value="CYTOSINE-SPECIFIC METHYLTRANSFERASE"/>
    <property type="match status" value="1"/>
</dbReference>
<dbReference type="EMBL" id="ML994610">
    <property type="protein sequence ID" value="KAF2195686.1"/>
    <property type="molecule type" value="Genomic_DNA"/>
</dbReference>
<dbReference type="PROSITE" id="PS51679">
    <property type="entry name" value="SAM_MT_C5"/>
    <property type="match status" value="1"/>
</dbReference>
<evidence type="ECO:0000313" key="7">
    <source>
        <dbReference type="Proteomes" id="UP000800200"/>
    </source>
</evidence>
<dbReference type="GO" id="GO:0003677">
    <property type="term" value="F:DNA binding"/>
    <property type="evidence" value="ECO:0007669"/>
    <property type="project" value="TreeGrafter"/>
</dbReference>
<dbReference type="GO" id="GO:0032259">
    <property type="term" value="P:methylation"/>
    <property type="evidence" value="ECO:0007669"/>
    <property type="project" value="UniProtKB-KW"/>
</dbReference>
<dbReference type="Proteomes" id="UP000800200">
    <property type="component" value="Unassembled WGS sequence"/>
</dbReference>
<dbReference type="PRINTS" id="PR00105">
    <property type="entry name" value="C5METTRFRASE"/>
</dbReference>
<name>A0A6A6F0M8_9PEZI</name>
<dbReference type="Gene3D" id="3.40.50.150">
    <property type="entry name" value="Vaccinia Virus protein VP39"/>
    <property type="match status" value="1"/>
</dbReference>
<dbReference type="GO" id="GO:0003886">
    <property type="term" value="F:DNA (cytosine-5-)-methyltransferase activity"/>
    <property type="evidence" value="ECO:0007669"/>
    <property type="project" value="UniProtKB-EC"/>
</dbReference>
<dbReference type="SUPFAM" id="SSF53335">
    <property type="entry name" value="S-adenosyl-L-methionine-dependent methyltransferases"/>
    <property type="match status" value="1"/>
</dbReference>
<dbReference type="GO" id="GO:0044027">
    <property type="term" value="P:negative regulation of gene expression via chromosomal CpG island methylation"/>
    <property type="evidence" value="ECO:0007669"/>
    <property type="project" value="TreeGrafter"/>
</dbReference>
<evidence type="ECO:0000256" key="4">
    <source>
        <dbReference type="ARBA" id="ARBA00022691"/>
    </source>
</evidence>
<feature type="active site" evidence="5">
    <location>
        <position position="314"/>
    </location>
</feature>
<feature type="non-terminal residue" evidence="6">
    <location>
        <position position="551"/>
    </location>
</feature>
<evidence type="ECO:0000256" key="2">
    <source>
        <dbReference type="ARBA" id="ARBA00022603"/>
    </source>
</evidence>
<dbReference type="AlphaFoldDB" id="A0A6A6F0M8"/>
<organism evidence="6 7">
    <name type="scientific">Zopfia rhizophila CBS 207.26</name>
    <dbReference type="NCBI Taxonomy" id="1314779"/>
    <lineage>
        <taxon>Eukaryota</taxon>
        <taxon>Fungi</taxon>
        <taxon>Dikarya</taxon>
        <taxon>Ascomycota</taxon>
        <taxon>Pezizomycotina</taxon>
        <taxon>Dothideomycetes</taxon>
        <taxon>Dothideomycetes incertae sedis</taxon>
        <taxon>Zopfiaceae</taxon>
        <taxon>Zopfia</taxon>
    </lineage>
</organism>
<keyword evidence="7" id="KW-1185">Reference proteome</keyword>